<sequence length="1187" mass="128106">MFRLIKSILRFLISRKLWTTIGIILLCALIWQFGPLLAFGDLHPLDSELNRLIAIGVVLILWLFSHLLAQLRAARKNRMFVTDLAAPPVQAAAKPGEGNLAAINTKFQDILSQMKKSKLGAKKFLREMPWYVIIGPPGTGKTTALKQSGLHFPIDLSDDIKGVGGTRNCDWFFTDTAVLVDTAGRYVEQASDPEIDAAEWGGFLALLKKHRGKRALNGVIVTLSMQELLGDEDALKAHGKTIRKRLADLRERLQIQLPVYLMITKADLVPGFEPFFADLTSRDREQVWGATLPTDARAEPTAIARELRGLLSRLETRLSARLSEDAALGWRAEVFRFPAQMERVEAPLKTLVETVFGESRYEDAPWLRGFYFTSAAQEGSPIDRMLGDMAASYGLRTEPPPRRAASDYRSYFLHDMLAGVIFPEAGLGQFDRAAEERRVWIWRGSVAAAALACTLAGLAFLYSFLNQSGTIADQARLTADLSQRLANIAARQAPTDPLDLDIALDAMTEIETARSPLTAGILTVAGPSARTDLTRAQKIAYDHGLKTILEPRMVALLEATMWREIRNPEFLLGALKSYHMLTGKAPYDRDFLTFWWTEKLPESAPIPPFPTEAALAHQLAAIERASGDEAADRIAPDDMLVSKALEAICTVPLSVRAYNSLTGNPAVTSLPEWIPAETAGPNATKVLTRLSGKTLRIGLPGAYTYQGFHTVILPLIPEVAAEAALDRAVFAGGCAESSDTSVATLEVDILKLYSDDFIAQWDGLLRDVRLAPITDLSVATANLKDLASADSTLKRLLRAVVTETDLTAVPPEPEEGADATGGIVKAATKKLGKLGALVSKGAKTADKIGLGGNDSGPPADPPGTVVAAHFAPLKATITEVDGNPPLITDAETALGALANELQTVAASPDPEAALLARGGLPQLTGQLANVAAALPDPVDDWLTGLAGDTISVTREAVVAQLNARWKADVLPFCTNATAGRYPFEAGSAIDVNTADFQRLFGPGGLIDTFTNTHLIQYVDTTVRPWVWRADFGLPAASLQPLEQARSIRDGLFPGGAGPIMAFALEPKDLSANSSRVTLNVDGQTLVYFNSAPRPMAMTWPGKDGTNLISLAFTPVDGTGEVMASESGAWAWLRLIRKGNLAKTSLPELFNLTLSAGGHSATFELRAASVENPFDLSMFGNFRCPQGF</sequence>
<organism evidence="5 6">
    <name type="scientific">Tabrizicola piscis</name>
    <dbReference type="NCBI Taxonomy" id="2494374"/>
    <lineage>
        <taxon>Bacteria</taxon>
        <taxon>Pseudomonadati</taxon>
        <taxon>Pseudomonadota</taxon>
        <taxon>Alphaproteobacteria</taxon>
        <taxon>Rhodobacterales</taxon>
        <taxon>Paracoccaceae</taxon>
        <taxon>Tabrizicola</taxon>
    </lineage>
</organism>
<evidence type="ECO:0000313" key="6">
    <source>
        <dbReference type="Proteomes" id="UP000282002"/>
    </source>
</evidence>
<evidence type="ECO:0000256" key="1">
    <source>
        <dbReference type="SAM" id="Phobius"/>
    </source>
</evidence>
<dbReference type="Pfam" id="PF06744">
    <property type="entry name" value="IcmF_C"/>
    <property type="match status" value="1"/>
</dbReference>
<dbReference type="Proteomes" id="UP000282002">
    <property type="component" value="Chromosome"/>
</dbReference>
<evidence type="ECO:0000259" key="4">
    <source>
        <dbReference type="Pfam" id="PF14331"/>
    </source>
</evidence>
<dbReference type="InterPro" id="IPR027417">
    <property type="entry name" value="P-loop_NTPase"/>
</dbReference>
<feature type="domain" description="IcmF-related" evidence="3">
    <location>
        <begin position="505"/>
        <end position="805"/>
    </location>
</feature>
<dbReference type="PANTHER" id="PTHR36153">
    <property type="entry name" value="INNER MEMBRANE PROTEIN-RELATED"/>
    <property type="match status" value="1"/>
</dbReference>
<feature type="transmembrane region" description="Helical" evidence="1">
    <location>
        <begin position="21"/>
        <end position="40"/>
    </location>
</feature>
<protein>
    <submittedName>
        <fullName evidence="5">Type VI secretion system membrane subunit TssM</fullName>
    </submittedName>
</protein>
<dbReference type="EMBL" id="CP034328">
    <property type="protein sequence ID" value="AZL59602.1"/>
    <property type="molecule type" value="Genomic_DNA"/>
</dbReference>
<keyword evidence="1" id="KW-0472">Membrane</keyword>
<proteinExistence type="predicted"/>
<reference evidence="5 6" key="1">
    <citation type="submission" date="2018-12" db="EMBL/GenBank/DDBJ databases">
        <title>Complete genome sequencing of Tabrizicola sp. K13M18.</title>
        <authorList>
            <person name="Bae J.-W."/>
        </authorList>
    </citation>
    <scope>NUCLEOTIDE SEQUENCE [LARGE SCALE GENOMIC DNA]</scope>
    <source>
        <strain evidence="5 6">K13M18</strain>
    </source>
</reference>
<dbReference type="Pfam" id="PF06761">
    <property type="entry name" value="IcmF-related"/>
    <property type="match status" value="1"/>
</dbReference>
<feature type="transmembrane region" description="Helical" evidence="1">
    <location>
        <begin position="440"/>
        <end position="465"/>
    </location>
</feature>
<keyword evidence="1" id="KW-0812">Transmembrane</keyword>
<dbReference type="AlphaFoldDB" id="A0A3S8U7D1"/>
<gene>
    <name evidence="5" type="primary">tssM</name>
    <name evidence="5" type="ORF">EI545_12605</name>
</gene>
<dbReference type="OrthoDB" id="9758229at2"/>
<dbReference type="InterPro" id="IPR053156">
    <property type="entry name" value="T6SS_TssM-like"/>
</dbReference>
<dbReference type="PANTHER" id="PTHR36153:SF1">
    <property type="entry name" value="TYPE VI SECRETION SYSTEM COMPONENT TSSM1"/>
    <property type="match status" value="1"/>
</dbReference>
<dbReference type="InterPro" id="IPR017731">
    <property type="entry name" value="TssM1-like"/>
</dbReference>
<evidence type="ECO:0000313" key="5">
    <source>
        <dbReference type="EMBL" id="AZL59602.1"/>
    </source>
</evidence>
<dbReference type="Pfam" id="PF14331">
    <property type="entry name" value="IcmF-related_N"/>
    <property type="match status" value="1"/>
</dbReference>
<dbReference type="InterPro" id="IPR025743">
    <property type="entry name" value="TssM1_N"/>
</dbReference>
<dbReference type="InterPro" id="IPR009612">
    <property type="entry name" value="IcmF-rel"/>
</dbReference>
<evidence type="ECO:0000259" key="3">
    <source>
        <dbReference type="Pfam" id="PF06761"/>
    </source>
</evidence>
<dbReference type="RefSeq" id="WP_125325797.1">
    <property type="nucleotide sequence ID" value="NZ_CP034328.1"/>
</dbReference>
<dbReference type="InterPro" id="IPR010623">
    <property type="entry name" value="IcmF_C"/>
</dbReference>
<keyword evidence="1" id="KW-1133">Transmembrane helix</keyword>
<evidence type="ECO:0000259" key="2">
    <source>
        <dbReference type="Pfam" id="PF06744"/>
    </source>
</evidence>
<feature type="domain" description="Type VI secretion system IcmF C-terminal" evidence="2">
    <location>
        <begin position="1062"/>
        <end position="1168"/>
    </location>
</feature>
<dbReference type="SUPFAM" id="SSF52540">
    <property type="entry name" value="P-loop containing nucleoside triphosphate hydrolases"/>
    <property type="match status" value="1"/>
</dbReference>
<accession>A0A3S8U7D1</accession>
<name>A0A3S8U7D1_9RHOB</name>
<feature type="transmembrane region" description="Helical" evidence="1">
    <location>
        <begin position="52"/>
        <end position="69"/>
    </location>
</feature>
<dbReference type="NCBIfam" id="TIGR03348">
    <property type="entry name" value="VI_IcmF"/>
    <property type="match status" value="1"/>
</dbReference>
<feature type="domain" description="Type VI secretion system component TssM1 N-terminal" evidence="4">
    <location>
        <begin position="194"/>
        <end position="448"/>
    </location>
</feature>
<dbReference type="KEGG" id="taw:EI545_12605"/>
<keyword evidence="6" id="KW-1185">Reference proteome</keyword>